<organism evidence="2 3">
    <name type="scientific">Trifolium medium</name>
    <dbReference type="NCBI Taxonomy" id="97028"/>
    <lineage>
        <taxon>Eukaryota</taxon>
        <taxon>Viridiplantae</taxon>
        <taxon>Streptophyta</taxon>
        <taxon>Embryophyta</taxon>
        <taxon>Tracheophyta</taxon>
        <taxon>Spermatophyta</taxon>
        <taxon>Magnoliopsida</taxon>
        <taxon>eudicotyledons</taxon>
        <taxon>Gunneridae</taxon>
        <taxon>Pentapetalae</taxon>
        <taxon>rosids</taxon>
        <taxon>fabids</taxon>
        <taxon>Fabales</taxon>
        <taxon>Fabaceae</taxon>
        <taxon>Papilionoideae</taxon>
        <taxon>50 kb inversion clade</taxon>
        <taxon>NPAAA clade</taxon>
        <taxon>Hologalegina</taxon>
        <taxon>IRL clade</taxon>
        <taxon>Trifolieae</taxon>
        <taxon>Trifolium</taxon>
    </lineage>
</organism>
<sequence>FANSRLATQRDTEPVGKGSSGDRQCQSATGFTRYRQATDGDRCREWRFKRTRVAIPVYFSSSRLAIHNVAWRQCIL</sequence>
<dbReference type="EMBL" id="LXQA010162354">
    <property type="protein sequence ID" value="MCI27921.1"/>
    <property type="molecule type" value="Genomic_DNA"/>
</dbReference>
<feature type="region of interest" description="Disordered" evidence="1">
    <location>
        <begin position="1"/>
        <end position="26"/>
    </location>
</feature>
<dbReference type="AlphaFoldDB" id="A0A392QU68"/>
<proteinExistence type="predicted"/>
<dbReference type="Proteomes" id="UP000265520">
    <property type="component" value="Unassembled WGS sequence"/>
</dbReference>
<comment type="caution">
    <text evidence="2">The sequence shown here is derived from an EMBL/GenBank/DDBJ whole genome shotgun (WGS) entry which is preliminary data.</text>
</comment>
<protein>
    <submittedName>
        <fullName evidence="2">Uncharacterized protein</fullName>
    </submittedName>
</protein>
<evidence type="ECO:0000256" key="1">
    <source>
        <dbReference type="SAM" id="MobiDB-lite"/>
    </source>
</evidence>
<keyword evidence="3" id="KW-1185">Reference proteome</keyword>
<feature type="non-terminal residue" evidence="2">
    <location>
        <position position="1"/>
    </location>
</feature>
<accession>A0A392QU68</accession>
<reference evidence="2 3" key="1">
    <citation type="journal article" date="2018" name="Front. Plant Sci.">
        <title>Red Clover (Trifolium pratense) and Zigzag Clover (T. medium) - A Picture of Genomic Similarities and Differences.</title>
        <authorList>
            <person name="Dluhosova J."/>
            <person name="Istvanek J."/>
            <person name="Nedelnik J."/>
            <person name="Repkova J."/>
        </authorList>
    </citation>
    <scope>NUCLEOTIDE SEQUENCE [LARGE SCALE GENOMIC DNA]</scope>
    <source>
        <strain evidence="3">cv. 10/8</strain>
        <tissue evidence="2">Leaf</tissue>
    </source>
</reference>
<name>A0A392QU68_9FABA</name>
<evidence type="ECO:0000313" key="2">
    <source>
        <dbReference type="EMBL" id="MCI27921.1"/>
    </source>
</evidence>
<evidence type="ECO:0000313" key="3">
    <source>
        <dbReference type="Proteomes" id="UP000265520"/>
    </source>
</evidence>